<gene>
    <name evidence="1" type="ORF">MLD38_030052</name>
</gene>
<evidence type="ECO:0000313" key="2">
    <source>
        <dbReference type="Proteomes" id="UP001057402"/>
    </source>
</evidence>
<keyword evidence="2" id="KW-1185">Reference proteome</keyword>
<organism evidence="1 2">
    <name type="scientific">Melastoma candidum</name>
    <dbReference type="NCBI Taxonomy" id="119954"/>
    <lineage>
        <taxon>Eukaryota</taxon>
        <taxon>Viridiplantae</taxon>
        <taxon>Streptophyta</taxon>
        <taxon>Embryophyta</taxon>
        <taxon>Tracheophyta</taxon>
        <taxon>Spermatophyta</taxon>
        <taxon>Magnoliopsida</taxon>
        <taxon>eudicotyledons</taxon>
        <taxon>Gunneridae</taxon>
        <taxon>Pentapetalae</taxon>
        <taxon>rosids</taxon>
        <taxon>malvids</taxon>
        <taxon>Myrtales</taxon>
        <taxon>Melastomataceae</taxon>
        <taxon>Melastomatoideae</taxon>
        <taxon>Melastomateae</taxon>
        <taxon>Melastoma</taxon>
    </lineage>
</organism>
<reference evidence="2" key="1">
    <citation type="journal article" date="2023" name="Front. Plant Sci.">
        <title>Chromosomal-level genome assembly of Melastoma candidum provides insights into trichome evolution.</title>
        <authorList>
            <person name="Zhong Y."/>
            <person name="Wu W."/>
            <person name="Sun C."/>
            <person name="Zou P."/>
            <person name="Liu Y."/>
            <person name="Dai S."/>
            <person name="Zhou R."/>
        </authorList>
    </citation>
    <scope>NUCLEOTIDE SEQUENCE [LARGE SCALE GENOMIC DNA]</scope>
</reference>
<name>A0ACB9MKM5_9MYRT</name>
<comment type="caution">
    <text evidence="1">The sequence shown here is derived from an EMBL/GenBank/DDBJ whole genome shotgun (WGS) entry which is preliminary data.</text>
</comment>
<protein>
    <submittedName>
        <fullName evidence="1">Uncharacterized protein</fullName>
    </submittedName>
</protein>
<evidence type="ECO:0000313" key="1">
    <source>
        <dbReference type="EMBL" id="KAI4324576.1"/>
    </source>
</evidence>
<dbReference type="EMBL" id="CM042888">
    <property type="protein sequence ID" value="KAI4324576.1"/>
    <property type="molecule type" value="Genomic_DNA"/>
</dbReference>
<accession>A0ACB9MKM5</accession>
<sequence length="88" mass="9409">MPQKEASSSSNLTYTGNSIFFGGPLLSVPSRDILRNESGSAAREALERLVLNMPPREVRIKKDSVSNQLPVFTPGGGSRNNPWPGGPA</sequence>
<dbReference type="Proteomes" id="UP001057402">
    <property type="component" value="Chromosome 9"/>
</dbReference>
<proteinExistence type="predicted"/>